<sequence>MIPHRFKDSVISSKAFPGANCGSDHLPVISDIRVKLKRLKQSQQNPKLQVHILKTDPNLKEKFCIKVHNRFEVLNEISKITKTEVLWKQMKSFILAFVPKDEFSSEK</sequence>
<gene>
    <name evidence="2" type="ORF">OKA104_LOCUS28384</name>
    <name evidence="1" type="ORF">VCS650_LOCUS14226</name>
</gene>
<evidence type="ECO:0000313" key="3">
    <source>
        <dbReference type="Proteomes" id="UP000663891"/>
    </source>
</evidence>
<dbReference type="EMBL" id="CAJOAY010002741">
    <property type="protein sequence ID" value="CAF3976071.1"/>
    <property type="molecule type" value="Genomic_DNA"/>
</dbReference>
<reference evidence="1" key="1">
    <citation type="submission" date="2021-02" db="EMBL/GenBank/DDBJ databases">
        <authorList>
            <person name="Nowell W R."/>
        </authorList>
    </citation>
    <scope>NUCLEOTIDE SEQUENCE</scope>
</reference>
<dbReference type="AlphaFoldDB" id="A0A814FZK0"/>
<protein>
    <submittedName>
        <fullName evidence="1">Uncharacterized protein</fullName>
    </submittedName>
</protein>
<proteinExistence type="predicted"/>
<accession>A0A814FZK0</accession>
<name>A0A814FZK0_9BILA</name>
<organism evidence="1 3">
    <name type="scientific">Adineta steineri</name>
    <dbReference type="NCBI Taxonomy" id="433720"/>
    <lineage>
        <taxon>Eukaryota</taxon>
        <taxon>Metazoa</taxon>
        <taxon>Spiralia</taxon>
        <taxon>Gnathifera</taxon>
        <taxon>Rotifera</taxon>
        <taxon>Eurotatoria</taxon>
        <taxon>Bdelloidea</taxon>
        <taxon>Adinetida</taxon>
        <taxon>Adinetidae</taxon>
        <taxon>Adineta</taxon>
    </lineage>
</organism>
<dbReference type="EMBL" id="CAJNON010000118">
    <property type="protein sequence ID" value="CAF0991542.1"/>
    <property type="molecule type" value="Genomic_DNA"/>
</dbReference>
<evidence type="ECO:0000313" key="1">
    <source>
        <dbReference type="EMBL" id="CAF0991542.1"/>
    </source>
</evidence>
<dbReference type="Proteomes" id="UP000663881">
    <property type="component" value="Unassembled WGS sequence"/>
</dbReference>
<evidence type="ECO:0000313" key="2">
    <source>
        <dbReference type="EMBL" id="CAF3976071.1"/>
    </source>
</evidence>
<dbReference type="OrthoDB" id="6772382at2759"/>
<dbReference type="Proteomes" id="UP000663891">
    <property type="component" value="Unassembled WGS sequence"/>
</dbReference>
<comment type="caution">
    <text evidence="1">The sequence shown here is derived from an EMBL/GenBank/DDBJ whole genome shotgun (WGS) entry which is preliminary data.</text>
</comment>